<gene>
    <name evidence="1" type="ORF">MANES_12G105000</name>
</gene>
<proteinExistence type="predicted"/>
<accession>A0A2C9UVI9</accession>
<protein>
    <submittedName>
        <fullName evidence="1">Uncharacterized protein</fullName>
    </submittedName>
</protein>
<dbReference type="EMBL" id="CM004398">
    <property type="protein sequence ID" value="OAY35477.1"/>
    <property type="molecule type" value="Genomic_DNA"/>
</dbReference>
<dbReference type="AlphaFoldDB" id="A0A2C9UVI9"/>
<sequence>MSVKLTHCNGNTHSQTNFLLIFTCPIEESQNSLQCNCTSSSTESNIGEVKKNLYWRIMLRSWRTTEPDCHQHY</sequence>
<reference evidence="1" key="1">
    <citation type="submission" date="2016-02" db="EMBL/GenBank/DDBJ databases">
        <title>WGS assembly of Manihot esculenta.</title>
        <authorList>
            <person name="Bredeson J.V."/>
            <person name="Prochnik S.E."/>
            <person name="Lyons J.B."/>
            <person name="Schmutz J."/>
            <person name="Grimwood J."/>
            <person name="Vrebalov J."/>
            <person name="Bart R.S."/>
            <person name="Amuge T."/>
            <person name="Ferguson M.E."/>
            <person name="Green R."/>
            <person name="Putnam N."/>
            <person name="Stites J."/>
            <person name="Rounsley S."/>
            <person name="Rokhsar D.S."/>
        </authorList>
    </citation>
    <scope>NUCLEOTIDE SEQUENCE [LARGE SCALE GENOMIC DNA]</scope>
    <source>
        <tissue evidence="1">Leaf</tissue>
    </source>
</reference>
<organism evidence="1">
    <name type="scientific">Manihot esculenta</name>
    <name type="common">Cassava</name>
    <name type="synonym">Jatropha manihot</name>
    <dbReference type="NCBI Taxonomy" id="3983"/>
    <lineage>
        <taxon>Eukaryota</taxon>
        <taxon>Viridiplantae</taxon>
        <taxon>Streptophyta</taxon>
        <taxon>Embryophyta</taxon>
        <taxon>Tracheophyta</taxon>
        <taxon>Spermatophyta</taxon>
        <taxon>Magnoliopsida</taxon>
        <taxon>eudicotyledons</taxon>
        <taxon>Gunneridae</taxon>
        <taxon>Pentapetalae</taxon>
        <taxon>rosids</taxon>
        <taxon>fabids</taxon>
        <taxon>Malpighiales</taxon>
        <taxon>Euphorbiaceae</taxon>
        <taxon>Crotonoideae</taxon>
        <taxon>Manihoteae</taxon>
        <taxon>Manihot</taxon>
    </lineage>
</organism>
<evidence type="ECO:0000313" key="1">
    <source>
        <dbReference type="EMBL" id="OAY35477.1"/>
    </source>
</evidence>
<name>A0A2C9UVI9_MANES</name>